<dbReference type="PATRIC" id="fig|145458.7.peg.415"/>
<dbReference type="eggNOG" id="ENOG5031ZKX">
    <property type="taxonomic scope" value="Bacteria"/>
</dbReference>
<feature type="transmembrane region" description="Helical" evidence="1">
    <location>
        <begin position="220"/>
        <end position="244"/>
    </location>
</feature>
<feature type="transmembrane region" description="Helical" evidence="1">
    <location>
        <begin position="71"/>
        <end position="94"/>
    </location>
</feature>
<evidence type="ECO:0000256" key="1">
    <source>
        <dbReference type="SAM" id="Phobius"/>
    </source>
</evidence>
<keyword evidence="1" id="KW-0472">Membrane</keyword>
<feature type="transmembrane region" description="Helical" evidence="1">
    <location>
        <begin position="178"/>
        <end position="200"/>
    </location>
</feature>
<dbReference type="RefSeq" id="WP_027692179.1">
    <property type="nucleotide sequence ID" value="NZ_CP010848.1"/>
</dbReference>
<protein>
    <submittedName>
        <fullName evidence="2">Uncharacterized protein</fullName>
    </submittedName>
</protein>
<evidence type="ECO:0000313" key="2">
    <source>
        <dbReference type="EMBL" id="KKM46033.1"/>
    </source>
</evidence>
<accession>A0A0C5B8G4</accession>
<dbReference type="KEGG" id="rtc:APU90_04765"/>
<keyword evidence="1" id="KW-0812">Transmembrane</keyword>
<reference evidence="2 4" key="1">
    <citation type="submission" date="2015-04" db="EMBL/GenBank/DDBJ databases">
        <title>Draft genome sequence of Rathayibacter toxicus strain FH-142 (AKA 70134 or CS 32), a Western Australian isolate.</title>
        <authorList>
            <consortium name="Consortium for Microbial Forensics and Genomics (microFORGE)"/>
            <person name="Knight B.M."/>
            <person name="Roberts D.P."/>
            <person name="Lin D."/>
            <person name="Hari K."/>
            <person name="Fletcher J."/>
            <person name="Melcher U."/>
            <person name="Blagden T."/>
            <person name="Luster D.G."/>
            <person name="Sechler A.J."/>
            <person name="Schneider W.L."/>
            <person name="Winegar R.A."/>
        </authorList>
    </citation>
    <scope>NUCLEOTIDE SEQUENCE [LARGE SCALE GENOMIC DNA]</scope>
    <source>
        <strain evidence="2 4">FH142</strain>
    </source>
</reference>
<evidence type="ECO:0000313" key="5">
    <source>
        <dbReference type="Proteomes" id="UP000237966"/>
    </source>
</evidence>
<feature type="transmembrane region" description="Helical" evidence="1">
    <location>
        <begin position="31"/>
        <end position="51"/>
    </location>
</feature>
<keyword evidence="4" id="KW-1185">Reference proteome</keyword>
<proteinExistence type="predicted"/>
<keyword evidence="1" id="KW-1133">Transmembrane helix</keyword>
<feature type="transmembrane region" description="Helical" evidence="1">
    <location>
        <begin position="103"/>
        <end position="132"/>
    </location>
</feature>
<comment type="caution">
    <text evidence="2">The sequence shown here is derived from an EMBL/GenBank/DDBJ whole genome shotgun (WGS) entry which is preliminary data.</text>
</comment>
<dbReference type="STRING" id="145458.APU90_04765"/>
<dbReference type="GeneID" id="93668018"/>
<sequence>MSSPPAQAASPDRRRSARVFLAQLRRASGDVVVWSFFPVALLVALALVVSLPHDLRTAPPNVVAELGTDVAVSLVSNLLVISAIMGALSVTLAYRTGVLARELVFGSAAVVFGARAALSVVFALLFGIFSVAVLDLTFVAISERSLFSPREALVTMAVLGSAGLWGFLVGALLRDPLLVLFVVPATLMPALVLAHVVPAIADVLPLRAQLAAAGLLRTGLTAPIAGCVLLGWLIVATAVVSLVLRVRDRI</sequence>
<name>A0A0C5B8G4_9MICO</name>
<organism evidence="2 4">
    <name type="scientific">Rathayibacter toxicus</name>
    <dbReference type="NCBI Taxonomy" id="145458"/>
    <lineage>
        <taxon>Bacteria</taxon>
        <taxon>Bacillati</taxon>
        <taxon>Actinomycetota</taxon>
        <taxon>Actinomycetes</taxon>
        <taxon>Micrococcales</taxon>
        <taxon>Microbacteriaceae</taxon>
        <taxon>Rathayibacter</taxon>
    </lineage>
</organism>
<feature type="transmembrane region" description="Helical" evidence="1">
    <location>
        <begin position="152"/>
        <end position="173"/>
    </location>
</feature>
<dbReference type="Proteomes" id="UP000237966">
    <property type="component" value="Unassembled WGS sequence"/>
</dbReference>
<evidence type="ECO:0000313" key="4">
    <source>
        <dbReference type="Proteomes" id="UP000052979"/>
    </source>
</evidence>
<reference evidence="3 5" key="2">
    <citation type="submission" date="2018-02" db="EMBL/GenBank/DDBJ databases">
        <title>Bacteriophage NCPPB3778 and a type I-E CRISPR drive the evolution of the US Biological Select Agent, Rathayibacter toxicus.</title>
        <authorList>
            <person name="Davis E.W.II."/>
            <person name="Tabima J.F."/>
            <person name="Weisberg A.J."/>
            <person name="Lopes L.D."/>
            <person name="Wiseman M.S."/>
            <person name="Wiseman M.S."/>
            <person name="Pupko T."/>
            <person name="Belcher M.S."/>
            <person name="Sechler A.J."/>
            <person name="Tancos M.A."/>
            <person name="Schroeder B.K."/>
            <person name="Murray T.D."/>
            <person name="Luster D.G."/>
            <person name="Schneider W.L."/>
            <person name="Rogers E."/>
            <person name="Andreote F.D."/>
            <person name="Grunwald N.J."/>
            <person name="Putnam M.L."/>
            <person name="Chang J.H."/>
        </authorList>
    </citation>
    <scope>NUCLEOTIDE SEQUENCE [LARGE SCALE GENOMIC DNA]</scope>
    <source>
        <strain evidence="3 5">FH99</strain>
    </source>
</reference>
<dbReference type="Proteomes" id="UP000052979">
    <property type="component" value="Unassembled WGS sequence"/>
</dbReference>
<gene>
    <name evidence="3" type="ORF">C5C51_01490</name>
    <name evidence="2" type="ORF">VT73_02740</name>
</gene>
<dbReference type="EMBL" id="PSWU01000004">
    <property type="protein sequence ID" value="PPI16121.1"/>
    <property type="molecule type" value="Genomic_DNA"/>
</dbReference>
<dbReference type="AlphaFoldDB" id="A0A0C5B8G4"/>
<evidence type="ECO:0000313" key="3">
    <source>
        <dbReference type="EMBL" id="PPI16121.1"/>
    </source>
</evidence>
<dbReference type="KEGG" id="rtx:TI83_01725"/>
<dbReference type="EMBL" id="LBFI01000024">
    <property type="protein sequence ID" value="KKM46033.1"/>
    <property type="molecule type" value="Genomic_DNA"/>
</dbReference>